<comment type="pathway">
    <text evidence="3 10">Carbohydrate metabolism; galactose metabolism.</text>
</comment>
<proteinExistence type="inferred from homology"/>
<dbReference type="OrthoDB" id="9801785at2"/>
<evidence type="ECO:0000313" key="12">
    <source>
        <dbReference type="EMBL" id="EPR44911.1"/>
    </source>
</evidence>
<organism evidence="12 13">
    <name type="scientific">Desulfococcus multivorans DSM 2059</name>
    <dbReference type="NCBI Taxonomy" id="1121405"/>
    <lineage>
        <taxon>Bacteria</taxon>
        <taxon>Pseudomonadati</taxon>
        <taxon>Thermodesulfobacteriota</taxon>
        <taxon>Desulfobacteria</taxon>
        <taxon>Desulfobacterales</taxon>
        <taxon>Desulfococcaceae</taxon>
        <taxon>Desulfococcus</taxon>
    </lineage>
</organism>
<comment type="cofactor">
    <cofactor evidence="2 10">
        <name>NAD(+)</name>
        <dbReference type="ChEBI" id="CHEBI:57540"/>
    </cofactor>
</comment>
<reference evidence="12 13" key="1">
    <citation type="journal article" date="2013" name="Genome Announc.">
        <title>Draft genome sequences for three mercury-methylating, sulfate-reducing bacteria.</title>
        <authorList>
            <person name="Brown S.D."/>
            <person name="Hurt R.A.Jr."/>
            <person name="Gilmour C.C."/>
            <person name="Elias D.A."/>
        </authorList>
    </citation>
    <scope>NUCLEOTIDE SEQUENCE [LARGE SCALE GENOMIC DNA]</scope>
    <source>
        <strain evidence="12 13">DSM 2059</strain>
    </source>
</reference>
<dbReference type="GO" id="GO:0006012">
    <property type="term" value="P:galactose metabolic process"/>
    <property type="evidence" value="ECO:0007669"/>
    <property type="project" value="UniProtKB-UniPathway"/>
</dbReference>
<dbReference type="InterPro" id="IPR005886">
    <property type="entry name" value="UDP_G4E"/>
</dbReference>
<evidence type="ECO:0000313" key="13">
    <source>
        <dbReference type="Proteomes" id="UP000014977"/>
    </source>
</evidence>
<comment type="similarity">
    <text evidence="4 10">Belongs to the NAD(P)-dependent epimerase/dehydratase family.</text>
</comment>
<dbReference type="PANTHER" id="PTHR43725">
    <property type="entry name" value="UDP-GLUCOSE 4-EPIMERASE"/>
    <property type="match status" value="1"/>
</dbReference>
<dbReference type="AlphaFoldDB" id="S7U5X1"/>
<dbReference type="InterPro" id="IPR001509">
    <property type="entry name" value="Epimerase_deHydtase"/>
</dbReference>
<dbReference type="STRING" id="897.B2D07_11625"/>
<evidence type="ECO:0000256" key="2">
    <source>
        <dbReference type="ARBA" id="ARBA00001911"/>
    </source>
</evidence>
<evidence type="ECO:0000256" key="3">
    <source>
        <dbReference type="ARBA" id="ARBA00004947"/>
    </source>
</evidence>
<comment type="subunit">
    <text evidence="10">Homodimer.</text>
</comment>
<dbReference type="Gene3D" id="3.90.25.10">
    <property type="entry name" value="UDP-galactose 4-epimerase, domain 1"/>
    <property type="match status" value="1"/>
</dbReference>
<evidence type="ECO:0000256" key="1">
    <source>
        <dbReference type="ARBA" id="ARBA00000083"/>
    </source>
</evidence>
<dbReference type="UniPathway" id="UPA00214"/>
<keyword evidence="9 10" id="KW-0119">Carbohydrate metabolism</keyword>
<dbReference type="Proteomes" id="UP000014977">
    <property type="component" value="Unassembled WGS sequence"/>
</dbReference>
<evidence type="ECO:0000256" key="4">
    <source>
        <dbReference type="ARBA" id="ARBA00007637"/>
    </source>
</evidence>
<evidence type="ECO:0000256" key="5">
    <source>
        <dbReference type="ARBA" id="ARBA00013189"/>
    </source>
</evidence>
<sequence length="331" mass="36913">MADNEILVVGGAGYIGSHMCKYLWRRGYRPIVLDNLVCGHRAAVQWGPFIQGDIGDPETLDRVFSEYDIKGVLHFAAYTCVPESVDIPLKYYGNNVANTINLLQGMVRHGVNRLIFSSSCATYGVSDGTPMSEDHVQHPITPYGRTKWMVEQILDDVESAYGLRAVCLRYFNAAGADPDGHLGEDHRPETHLIPIIIKTALGQRDFLSVYGDDYPTRDGTCVRDYIHVEDLAQAHLLALERLLAGGPGGKYNLGNGDGATVREVIERTRGITQASIPVRFEERRPGDVPVLIGSSEKAIRELGWRPQYSDLDAIIETAWNWHRRYPDGYPE</sequence>
<dbReference type="PATRIC" id="fig|1121405.3.peg.101"/>
<dbReference type="InterPro" id="IPR036291">
    <property type="entry name" value="NAD(P)-bd_dom_sf"/>
</dbReference>
<name>S7U5X1_DESML</name>
<dbReference type="RefSeq" id="WP_020875138.1">
    <property type="nucleotide sequence ID" value="NZ_ATHJ01000011.1"/>
</dbReference>
<feature type="domain" description="NAD-dependent epimerase/dehydratase" evidence="11">
    <location>
        <begin position="6"/>
        <end position="254"/>
    </location>
</feature>
<dbReference type="NCBIfam" id="TIGR01179">
    <property type="entry name" value="galE"/>
    <property type="match status" value="1"/>
</dbReference>
<dbReference type="GO" id="GO:0003978">
    <property type="term" value="F:UDP-glucose 4-epimerase activity"/>
    <property type="evidence" value="ECO:0007669"/>
    <property type="project" value="UniProtKB-UniRule"/>
</dbReference>
<dbReference type="Pfam" id="PF01370">
    <property type="entry name" value="Epimerase"/>
    <property type="match status" value="1"/>
</dbReference>
<keyword evidence="8 10" id="KW-0413">Isomerase</keyword>
<dbReference type="PANTHER" id="PTHR43725:SF53">
    <property type="entry name" value="UDP-ARABINOSE 4-EPIMERASE 1"/>
    <property type="match status" value="1"/>
</dbReference>
<dbReference type="EC" id="5.1.3.2" evidence="5 10"/>
<evidence type="ECO:0000256" key="10">
    <source>
        <dbReference type="RuleBase" id="RU366046"/>
    </source>
</evidence>
<gene>
    <name evidence="12" type="ORF">dsmv_0947</name>
</gene>
<dbReference type="eggNOG" id="COG0451">
    <property type="taxonomic scope" value="Bacteria"/>
</dbReference>
<keyword evidence="13" id="KW-1185">Reference proteome</keyword>
<accession>S7U5X1</accession>
<evidence type="ECO:0000259" key="11">
    <source>
        <dbReference type="Pfam" id="PF01370"/>
    </source>
</evidence>
<evidence type="ECO:0000256" key="9">
    <source>
        <dbReference type="ARBA" id="ARBA00023277"/>
    </source>
</evidence>
<evidence type="ECO:0000256" key="7">
    <source>
        <dbReference type="ARBA" id="ARBA00023027"/>
    </source>
</evidence>
<dbReference type="Gene3D" id="3.40.50.720">
    <property type="entry name" value="NAD(P)-binding Rossmann-like Domain"/>
    <property type="match status" value="1"/>
</dbReference>
<protein>
    <recommendedName>
        <fullName evidence="6 10">UDP-glucose 4-epimerase</fullName>
        <ecNumber evidence="5 10">5.1.3.2</ecNumber>
    </recommendedName>
</protein>
<dbReference type="EMBL" id="ATHJ01000011">
    <property type="protein sequence ID" value="EPR44911.1"/>
    <property type="molecule type" value="Genomic_DNA"/>
</dbReference>
<dbReference type="SUPFAM" id="SSF51735">
    <property type="entry name" value="NAD(P)-binding Rossmann-fold domains"/>
    <property type="match status" value="1"/>
</dbReference>
<comment type="caution">
    <text evidence="12">The sequence shown here is derived from an EMBL/GenBank/DDBJ whole genome shotgun (WGS) entry which is preliminary data.</text>
</comment>
<dbReference type="CDD" id="cd05247">
    <property type="entry name" value="UDP_G4E_1_SDR_e"/>
    <property type="match status" value="1"/>
</dbReference>
<keyword evidence="7 10" id="KW-0520">NAD</keyword>
<evidence type="ECO:0000256" key="6">
    <source>
        <dbReference type="ARBA" id="ARBA00018569"/>
    </source>
</evidence>
<comment type="catalytic activity">
    <reaction evidence="1 10">
        <text>UDP-alpha-D-glucose = UDP-alpha-D-galactose</text>
        <dbReference type="Rhea" id="RHEA:22168"/>
        <dbReference type="ChEBI" id="CHEBI:58885"/>
        <dbReference type="ChEBI" id="CHEBI:66914"/>
        <dbReference type="EC" id="5.1.3.2"/>
    </reaction>
</comment>
<evidence type="ECO:0000256" key="8">
    <source>
        <dbReference type="ARBA" id="ARBA00023235"/>
    </source>
</evidence>